<feature type="region of interest" description="Disordered" evidence="1">
    <location>
        <begin position="70"/>
        <end position="90"/>
    </location>
</feature>
<evidence type="ECO:0000313" key="3">
    <source>
        <dbReference type="Proteomes" id="UP001219934"/>
    </source>
</evidence>
<name>A0AAD6B7Q3_9TELE</name>
<dbReference type="Proteomes" id="UP001219934">
    <property type="component" value="Unassembled WGS sequence"/>
</dbReference>
<evidence type="ECO:0000256" key="1">
    <source>
        <dbReference type="SAM" id="MobiDB-lite"/>
    </source>
</evidence>
<feature type="non-terminal residue" evidence="2">
    <location>
        <position position="90"/>
    </location>
</feature>
<gene>
    <name evidence="2" type="ORF">JOQ06_028290</name>
</gene>
<comment type="caution">
    <text evidence="2">The sequence shown here is derived from an EMBL/GenBank/DDBJ whole genome shotgun (WGS) entry which is preliminary data.</text>
</comment>
<dbReference type="AlphaFoldDB" id="A0AAD6B7Q3"/>
<organism evidence="2 3">
    <name type="scientific">Pogonophryne albipinna</name>
    <dbReference type="NCBI Taxonomy" id="1090488"/>
    <lineage>
        <taxon>Eukaryota</taxon>
        <taxon>Metazoa</taxon>
        <taxon>Chordata</taxon>
        <taxon>Craniata</taxon>
        <taxon>Vertebrata</taxon>
        <taxon>Euteleostomi</taxon>
        <taxon>Actinopterygii</taxon>
        <taxon>Neopterygii</taxon>
        <taxon>Teleostei</taxon>
        <taxon>Neoteleostei</taxon>
        <taxon>Acanthomorphata</taxon>
        <taxon>Eupercaria</taxon>
        <taxon>Perciformes</taxon>
        <taxon>Notothenioidei</taxon>
        <taxon>Pogonophryne</taxon>
    </lineage>
</organism>
<sequence>AIWGNGELLKLKTYVSVKFNSPECHGGQSDSFLCWFRSDRVLLIWQKFQRPASGERKQTLICFHMRSSLRASQRPPGGCPAATALGPGCL</sequence>
<accession>A0AAD6B7Q3</accession>
<proteinExistence type="predicted"/>
<protein>
    <submittedName>
        <fullName evidence="2">Uncharacterized protein</fullName>
    </submittedName>
</protein>
<dbReference type="EMBL" id="JAPTMU010000008">
    <property type="protein sequence ID" value="KAJ4938824.1"/>
    <property type="molecule type" value="Genomic_DNA"/>
</dbReference>
<reference evidence="2" key="1">
    <citation type="submission" date="2022-11" db="EMBL/GenBank/DDBJ databases">
        <title>Chromosome-level genome of Pogonophryne albipinna.</title>
        <authorList>
            <person name="Jo E."/>
        </authorList>
    </citation>
    <scope>NUCLEOTIDE SEQUENCE</scope>
    <source>
        <strain evidence="2">SGF0006</strain>
        <tissue evidence="2">Muscle</tissue>
    </source>
</reference>
<evidence type="ECO:0000313" key="2">
    <source>
        <dbReference type="EMBL" id="KAJ4938824.1"/>
    </source>
</evidence>
<feature type="non-terminal residue" evidence="2">
    <location>
        <position position="1"/>
    </location>
</feature>
<keyword evidence="3" id="KW-1185">Reference proteome</keyword>